<dbReference type="InterPro" id="IPR051015">
    <property type="entry name" value="EvgA-like"/>
</dbReference>
<dbReference type="Gene3D" id="3.40.50.2300">
    <property type="match status" value="1"/>
</dbReference>
<dbReference type="SMART" id="SM00421">
    <property type="entry name" value="HTH_LUXR"/>
    <property type="match status" value="1"/>
</dbReference>
<sequence length="223" mass="25013">MRDTSMRTTLRIGVLDNDNLSVEYMKALLGRLNRRDEVSLDVWGSSDVATAIHRCCFDAHRTDVLFLDMALSGMDGVGVCRSIREMRSRCAVVGMTSYHMDTYRKPLRDAGGQALLDKKRLVEELPEVLAVVSRGSCYPVDGDFLTVEQSLASGSDCRQVRPLSESEKRVIAMTLGGMPASRIARELGIAESTVFSYHRNIKDKMGKRTWSDVLDEFRSLHLF</sequence>
<dbReference type="Pfam" id="PF00196">
    <property type="entry name" value="GerE"/>
    <property type="match status" value="1"/>
</dbReference>
<feature type="domain" description="HTH luxR-type" evidence="3">
    <location>
        <begin position="156"/>
        <end position="221"/>
    </location>
</feature>
<name>A0A087ASJ3_9BIFI</name>
<dbReference type="SMART" id="SM00448">
    <property type="entry name" value="REC"/>
    <property type="match status" value="1"/>
</dbReference>
<organism evidence="5 6">
    <name type="scientific">Bifidobacterium pullorum subsp. gallinarum</name>
    <dbReference type="NCBI Taxonomy" id="78344"/>
    <lineage>
        <taxon>Bacteria</taxon>
        <taxon>Bacillati</taxon>
        <taxon>Actinomycetota</taxon>
        <taxon>Actinomycetes</taxon>
        <taxon>Bifidobacteriales</taxon>
        <taxon>Bifidobacteriaceae</taxon>
        <taxon>Bifidobacterium</taxon>
    </lineage>
</organism>
<dbReference type="AlphaFoldDB" id="A0A087ASJ3"/>
<keyword evidence="1" id="KW-0238">DNA-binding</keyword>
<dbReference type="InterPro" id="IPR016032">
    <property type="entry name" value="Sig_transdc_resp-reg_C-effctor"/>
</dbReference>
<dbReference type="OrthoDB" id="3243323at2"/>
<dbReference type="InterPro" id="IPR001789">
    <property type="entry name" value="Sig_transdc_resp-reg_receiver"/>
</dbReference>
<dbReference type="Gene3D" id="1.10.10.10">
    <property type="entry name" value="Winged helix-like DNA-binding domain superfamily/Winged helix DNA-binding domain"/>
    <property type="match status" value="1"/>
</dbReference>
<evidence type="ECO:0000313" key="6">
    <source>
        <dbReference type="Proteomes" id="UP000029046"/>
    </source>
</evidence>
<dbReference type="PROSITE" id="PS00622">
    <property type="entry name" value="HTH_LUXR_1"/>
    <property type="match status" value="1"/>
</dbReference>
<dbReference type="PRINTS" id="PR00038">
    <property type="entry name" value="HTHLUXR"/>
</dbReference>
<protein>
    <submittedName>
        <fullName evidence="5">Two-component response regulator</fullName>
    </submittedName>
</protein>
<dbReference type="PROSITE" id="PS50110">
    <property type="entry name" value="RESPONSE_REGULATORY"/>
    <property type="match status" value="1"/>
</dbReference>
<keyword evidence="2" id="KW-0597">Phosphoprotein</keyword>
<accession>A0A087ASJ3</accession>
<dbReference type="SUPFAM" id="SSF46894">
    <property type="entry name" value="C-terminal effector domain of the bipartite response regulators"/>
    <property type="match status" value="1"/>
</dbReference>
<dbReference type="EMBL" id="JGYX01000001">
    <property type="protein sequence ID" value="KFI61743.1"/>
    <property type="molecule type" value="Genomic_DNA"/>
</dbReference>
<feature type="modified residue" description="4-aspartylphosphate" evidence="2">
    <location>
        <position position="68"/>
    </location>
</feature>
<dbReference type="InterPro" id="IPR000792">
    <property type="entry name" value="Tscrpt_reg_LuxR_C"/>
</dbReference>
<dbReference type="GO" id="GO:0003677">
    <property type="term" value="F:DNA binding"/>
    <property type="evidence" value="ECO:0007669"/>
    <property type="project" value="UniProtKB-KW"/>
</dbReference>
<dbReference type="eggNOG" id="COG2197">
    <property type="taxonomic scope" value="Bacteria"/>
</dbReference>
<gene>
    <name evidence="5" type="ORF">BIGA_0266</name>
</gene>
<evidence type="ECO:0000313" key="5">
    <source>
        <dbReference type="EMBL" id="KFI61743.1"/>
    </source>
</evidence>
<dbReference type="CDD" id="cd00156">
    <property type="entry name" value="REC"/>
    <property type="match status" value="1"/>
</dbReference>
<dbReference type="Pfam" id="PF00072">
    <property type="entry name" value="Response_reg"/>
    <property type="match status" value="1"/>
</dbReference>
<proteinExistence type="predicted"/>
<feature type="domain" description="Response regulatory" evidence="4">
    <location>
        <begin position="11"/>
        <end position="133"/>
    </location>
</feature>
<evidence type="ECO:0000256" key="1">
    <source>
        <dbReference type="ARBA" id="ARBA00023125"/>
    </source>
</evidence>
<dbReference type="PANTHER" id="PTHR45566">
    <property type="entry name" value="HTH-TYPE TRANSCRIPTIONAL REGULATOR YHJB-RELATED"/>
    <property type="match status" value="1"/>
</dbReference>
<dbReference type="GO" id="GO:0000160">
    <property type="term" value="P:phosphorelay signal transduction system"/>
    <property type="evidence" value="ECO:0007669"/>
    <property type="project" value="InterPro"/>
</dbReference>
<evidence type="ECO:0000256" key="2">
    <source>
        <dbReference type="PROSITE-ProRule" id="PRU00169"/>
    </source>
</evidence>
<evidence type="ECO:0000259" key="3">
    <source>
        <dbReference type="PROSITE" id="PS50043"/>
    </source>
</evidence>
<dbReference type="PROSITE" id="PS50043">
    <property type="entry name" value="HTH_LUXR_2"/>
    <property type="match status" value="1"/>
</dbReference>
<evidence type="ECO:0000259" key="4">
    <source>
        <dbReference type="PROSITE" id="PS50110"/>
    </source>
</evidence>
<dbReference type="PANTHER" id="PTHR45566:SF2">
    <property type="entry name" value="NARL SUBFAMILY"/>
    <property type="match status" value="1"/>
</dbReference>
<dbReference type="GO" id="GO:0006355">
    <property type="term" value="P:regulation of DNA-templated transcription"/>
    <property type="evidence" value="ECO:0007669"/>
    <property type="project" value="InterPro"/>
</dbReference>
<dbReference type="InterPro" id="IPR036388">
    <property type="entry name" value="WH-like_DNA-bd_sf"/>
</dbReference>
<comment type="caution">
    <text evidence="5">The sequence shown here is derived from an EMBL/GenBank/DDBJ whole genome shotgun (WGS) entry which is preliminary data.</text>
</comment>
<dbReference type="RefSeq" id="WP_051916985.1">
    <property type="nucleotide sequence ID" value="NZ_JGYX01000001.1"/>
</dbReference>
<dbReference type="Proteomes" id="UP000029046">
    <property type="component" value="Unassembled WGS sequence"/>
</dbReference>
<reference evidence="5 6" key="1">
    <citation type="submission" date="2014-03" db="EMBL/GenBank/DDBJ databases">
        <title>Genomics of Bifidobacteria.</title>
        <authorList>
            <person name="Ventura M."/>
            <person name="Milani C."/>
            <person name="Lugli G.A."/>
        </authorList>
    </citation>
    <scope>NUCLEOTIDE SEQUENCE [LARGE SCALE GENOMIC DNA]</scope>
    <source>
        <strain evidence="5 6">LMG 11586</strain>
    </source>
</reference>
<dbReference type="SUPFAM" id="SSF52172">
    <property type="entry name" value="CheY-like"/>
    <property type="match status" value="1"/>
</dbReference>
<keyword evidence="6" id="KW-1185">Reference proteome</keyword>
<dbReference type="InterPro" id="IPR011006">
    <property type="entry name" value="CheY-like_superfamily"/>
</dbReference>